<accession>A0A445DXB1</accession>
<sequence length="140" mass="16691">MRKVNYRTQPRADTGRNGALDCQSSWVNKSSKKSDSWDARTWYCNVYDCRAAYEHGLREKQWSCQMYDKKEIWASPYLRDKFCAGYRTISWCEGINVYVNKFSKSTHTIFELEQSLEMVAHEYRNKKMLLQFQSINSVRL</sequence>
<gene>
    <name evidence="1" type="ORF">Ahy_A03g014266</name>
</gene>
<dbReference type="EMBL" id="SDMP01000003">
    <property type="protein sequence ID" value="RYR67828.1"/>
    <property type="molecule type" value="Genomic_DNA"/>
</dbReference>
<dbReference type="Proteomes" id="UP000289738">
    <property type="component" value="Chromosome A03"/>
</dbReference>
<evidence type="ECO:0000313" key="2">
    <source>
        <dbReference type="Proteomes" id="UP000289738"/>
    </source>
</evidence>
<evidence type="ECO:0000313" key="1">
    <source>
        <dbReference type="EMBL" id="RYR67828.1"/>
    </source>
</evidence>
<evidence type="ECO:0008006" key="3">
    <source>
        <dbReference type="Google" id="ProtNLM"/>
    </source>
</evidence>
<organism evidence="1 2">
    <name type="scientific">Arachis hypogaea</name>
    <name type="common">Peanut</name>
    <dbReference type="NCBI Taxonomy" id="3818"/>
    <lineage>
        <taxon>Eukaryota</taxon>
        <taxon>Viridiplantae</taxon>
        <taxon>Streptophyta</taxon>
        <taxon>Embryophyta</taxon>
        <taxon>Tracheophyta</taxon>
        <taxon>Spermatophyta</taxon>
        <taxon>Magnoliopsida</taxon>
        <taxon>eudicotyledons</taxon>
        <taxon>Gunneridae</taxon>
        <taxon>Pentapetalae</taxon>
        <taxon>rosids</taxon>
        <taxon>fabids</taxon>
        <taxon>Fabales</taxon>
        <taxon>Fabaceae</taxon>
        <taxon>Papilionoideae</taxon>
        <taxon>50 kb inversion clade</taxon>
        <taxon>dalbergioids sensu lato</taxon>
        <taxon>Dalbergieae</taxon>
        <taxon>Pterocarpus clade</taxon>
        <taxon>Arachis</taxon>
    </lineage>
</organism>
<dbReference type="PANTHER" id="PTHR47718:SF7">
    <property type="entry name" value="PROTEIN FAR1-RELATED SEQUENCE"/>
    <property type="match status" value="1"/>
</dbReference>
<proteinExistence type="predicted"/>
<protein>
    <recommendedName>
        <fullName evidence="3">Protein FAR1-RELATED SEQUENCE</fullName>
    </recommendedName>
</protein>
<dbReference type="AlphaFoldDB" id="A0A445DXB1"/>
<comment type="caution">
    <text evidence="1">The sequence shown here is derived from an EMBL/GenBank/DDBJ whole genome shotgun (WGS) entry which is preliminary data.</text>
</comment>
<reference evidence="1 2" key="1">
    <citation type="submission" date="2019-01" db="EMBL/GenBank/DDBJ databases">
        <title>Sequencing of cultivated peanut Arachis hypogaea provides insights into genome evolution and oil improvement.</title>
        <authorList>
            <person name="Chen X."/>
        </authorList>
    </citation>
    <scope>NUCLEOTIDE SEQUENCE [LARGE SCALE GENOMIC DNA]</scope>
    <source>
        <strain evidence="2">cv. Fuhuasheng</strain>
        <tissue evidence="1">Leaves</tissue>
    </source>
</reference>
<keyword evidence="2" id="KW-1185">Reference proteome</keyword>
<dbReference type="PANTHER" id="PTHR47718">
    <property type="entry name" value="OS01G0519700 PROTEIN"/>
    <property type="match status" value="1"/>
</dbReference>
<name>A0A445DXB1_ARAHY</name>